<protein>
    <submittedName>
        <fullName evidence="1">Uncharacterized protein</fullName>
    </submittedName>
</protein>
<accession>A0ABV5WG60</accession>
<evidence type="ECO:0000313" key="1">
    <source>
        <dbReference type="EMBL" id="MFB9759600.1"/>
    </source>
</evidence>
<organism evidence="1 2">
    <name type="scientific">Ectobacillus funiculus</name>
    <dbReference type="NCBI Taxonomy" id="137993"/>
    <lineage>
        <taxon>Bacteria</taxon>
        <taxon>Bacillati</taxon>
        <taxon>Bacillota</taxon>
        <taxon>Bacilli</taxon>
        <taxon>Bacillales</taxon>
        <taxon>Bacillaceae</taxon>
        <taxon>Ectobacillus</taxon>
    </lineage>
</organism>
<comment type="caution">
    <text evidence="1">The sequence shown here is derived from an EMBL/GenBank/DDBJ whole genome shotgun (WGS) entry which is preliminary data.</text>
</comment>
<evidence type="ECO:0000313" key="2">
    <source>
        <dbReference type="Proteomes" id="UP001589609"/>
    </source>
</evidence>
<dbReference type="EMBL" id="JBHMAF010000077">
    <property type="protein sequence ID" value="MFB9759600.1"/>
    <property type="molecule type" value="Genomic_DNA"/>
</dbReference>
<proteinExistence type="predicted"/>
<name>A0ABV5WG60_9BACI</name>
<sequence>MVYRPTVRYADVFRDYVDALFHASTLDRNQIIRGALFAAAQSKEFQELLEPYKKKDVPLPSSPWHLEQHVLWLEQCPKIEGGGKDVNVNDKRTGEVKGDFEIYKRREVSSPKIQAQDIQYRCNQSIEGREREVPSQARIQPKVINQGGISIRIG</sequence>
<reference evidence="1 2" key="1">
    <citation type="submission" date="2024-09" db="EMBL/GenBank/DDBJ databases">
        <authorList>
            <person name="Sun Q."/>
            <person name="Mori K."/>
        </authorList>
    </citation>
    <scope>NUCLEOTIDE SEQUENCE [LARGE SCALE GENOMIC DNA]</scope>
    <source>
        <strain evidence="1 2">JCM 11201</strain>
    </source>
</reference>
<keyword evidence="2" id="KW-1185">Reference proteome</keyword>
<dbReference type="RefSeq" id="WP_379949929.1">
    <property type="nucleotide sequence ID" value="NZ_JBHMAF010000077.1"/>
</dbReference>
<gene>
    <name evidence="1" type="ORF">ACFFMS_14340</name>
</gene>
<dbReference type="Proteomes" id="UP001589609">
    <property type="component" value="Unassembled WGS sequence"/>
</dbReference>